<protein>
    <submittedName>
        <fullName evidence="3">Uncharacterized protein</fullName>
    </submittedName>
</protein>
<feature type="region of interest" description="Disordered" evidence="2">
    <location>
        <begin position="493"/>
        <end position="517"/>
    </location>
</feature>
<feature type="compositionally biased region" description="Acidic residues" evidence="2">
    <location>
        <begin position="408"/>
        <end position="418"/>
    </location>
</feature>
<feature type="coiled-coil region" evidence="1">
    <location>
        <begin position="418"/>
        <end position="445"/>
    </location>
</feature>
<feature type="compositionally biased region" description="Acidic residues" evidence="2">
    <location>
        <begin position="299"/>
        <end position="313"/>
    </location>
</feature>
<accession>A0ABP0TNK3</accession>
<feature type="region of interest" description="Disordered" evidence="2">
    <location>
        <begin position="229"/>
        <end position="277"/>
    </location>
</feature>
<feature type="region of interest" description="Disordered" evidence="2">
    <location>
        <begin position="15"/>
        <end position="80"/>
    </location>
</feature>
<dbReference type="PANTHER" id="PTHR47512">
    <property type="entry name" value="EXPRESSED PROTEIN"/>
    <property type="match status" value="1"/>
</dbReference>
<feature type="region of interest" description="Disordered" evidence="2">
    <location>
        <begin position="294"/>
        <end position="313"/>
    </location>
</feature>
<evidence type="ECO:0000256" key="2">
    <source>
        <dbReference type="SAM" id="MobiDB-lite"/>
    </source>
</evidence>
<evidence type="ECO:0000313" key="3">
    <source>
        <dbReference type="EMBL" id="CAK9200750.1"/>
    </source>
</evidence>
<feature type="region of interest" description="Disordered" evidence="2">
    <location>
        <begin position="398"/>
        <end position="418"/>
    </location>
</feature>
<evidence type="ECO:0000313" key="4">
    <source>
        <dbReference type="Proteomes" id="UP001497512"/>
    </source>
</evidence>
<keyword evidence="4" id="KW-1185">Reference proteome</keyword>
<dbReference type="PANTHER" id="PTHR47512:SF3">
    <property type="entry name" value="CHALCONE-FLAVONONE ISOMERASE FAMILY PROTEIN"/>
    <property type="match status" value="1"/>
</dbReference>
<dbReference type="EMBL" id="OZ019905">
    <property type="protein sequence ID" value="CAK9200750.1"/>
    <property type="molecule type" value="Genomic_DNA"/>
</dbReference>
<feature type="compositionally biased region" description="Low complexity" evidence="2">
    <location>
        <begin position="54"/>
        <end position="65"/>
    </location>
</feature>
<keyword evidence="1" id="KW-0175">Coiled coil</keyword>
<feature type="region of interest" description="Disordered" evidence="2">
    <location>
        <begin position="151"/>
        <end position="171"/>
    </location>
</feature>
<reference evidence="3" key="1">
    <citation type="submission" date="2024-02" db="EMBL/GenBank/DDBJ databases">
        <authorList>
            <consortium name="ELIXIR-Norway"/>
            <consortium name="Elixir Norway"/>
        </authorList>
    </citation>
    <scope>NUCLEOTIDE SEQUENCE</scope>
</reference>
<sequence length="531" mass="57580">MENRRSIAAIRSQVLQQPAVSPTKEGLFGGSGKKTAGAARNHTRKALADKTNESSPTSSGFTPSPMKLKEGDRVSYKGTPYPKLLHDVQKVTVPPPVLNKVETAEEYSLHRMPKTPGELVAPTPANTPISSILPFSSSSLSRRALPTTPSSVFTFAPPVFEDKPDVPMSPNQDVEEEALNAYKSKIKAEPIPANKPIVVSSSFDHSVLCPTTALPAVCDKKTDVTVLSSQQGDDLNADDDNKTHGGDSPTAAPQSSSSVQCTENRQWEEGTGGEDGELLPLDLQLLYMFGKASYVPSPSDEEEEADDADDESCLTEPDELDINVLQHLEKVLWNLEQNPKSSATGTSDVSSTEVMTTSSTAAAAAAWVGRDVEDVTVDDDVDDDDDNSECSVVVNLSSSPRMQRDSSNNDEIDEEAGFEEYNNYYEKEENDYEDYENAGEELDGACDELCYAISQFTINEKDGVGLPTSKGQHVRFNYNSDDEMEGEIVVTAEPPAPPHQESPSIVRLKGLPTPKGKHLRFTEEITDSPSV</sequence>
<organism evidence="3 4">
    <name type="scientific">Sphagnum troendelagicum</name>
    <dbReference type="NCBI Taxonomy" id="128251"/>
    <lineage>
        <taxon>Eukaryota</taxon>
        <taxon>Viridiplantae</taxon>
        <taxon>Streptophyta</taxon>
        <taxon>Embryophyta</taxon>
        <taxon>Bryophyta</taxon>
        <taxon>Sphagnophytina</taxon>
        <taxon>Sphagnopsida</taxon>
        <taxon>Sphagnales</taxon>
        <taxon>Sphagnaceae</taxon>
        <taxon>Sphagnum</taxon>
    </lineage>
</organism>
<name>A0ABP0TNK3_9BRYO</name>
<evidence type="ECO:0000256" key="1">
    <source>
        <dbReference type="SAM" id="Coils"/>
    </source>
</evidence>
<proteinExistence type="predicted"/>
<dbReference type="Proteomes" id="UP001497512">
    <property type="component" value="Chromosome 13"/>
</dbReference>
<feature type="compositionally biased region" description="Polar residues" evidence="2">
    <location>
        <begin position="251"/>
        <end position="264"/>
    </location>
</feature>
<gene>
    <name evidence="3" type="ORF">CSSPTR1EN2_LOCUS5563</name>
</gene>